<accession>A0A977PL77</accession>
<feature type="transmembrane region" description="Helical" evidence="1">
    <location>
        <begin position="134"/>
        <end position="157"/>
    </location>
</feature>
<dbReference type="Proteomes" id="UP001063698">
    <property type="component" value="Chromosome"/>
</dbReference>
<reference evidence="2" key="1">
    <citation type="submission" date="2013-11" db="EMBL/GenBank/DDBJ databases">
        <title>Comparative genomics of Ignicoccus.</title>
        <authorList>
            <person name="Podar M."/>
        </authorList>
    </citation>
    <scope>NUCLEOTIDE SEQUENCE</scope>
    <source>
        <strain evidence="2">DSM 13166</strain>
    </source>
</reference>
<protein>
    <submittedName>
        <fullName evidence="2">Uncharacterized protein</fullName>
    </submittedName>
</protein>
<gene>
    <name evidence="2" type="ORF">IPA_07990</name>
</gene>
<sequence>MKKALALIALVPALLFANNYIALTFNPGASGVVMTYTYTIYLTLQGPFGLSYTTSTASEVTVPNVPLSTTIDITYTPTLVGEFTIDGNIAVTANNGLTVANTTVPFTMTLRAGETNMQNITVSLPNGGEVDAYIQFYIAGIPAPALLAAAAGALIGFRKRRSSEQ</sequence>
<evidence type="ECO:0000313" key="2">
    <source>
        <dbReference type="EMBL" id="UXD22757.1"/>
    </source>
</evidence>
<keyword evidence="3" id="KW-1185">Reference proteome</keyword>
<dbReference type="KEGG" id="ipc:IPA_07990"/>
<keyword evidence="1" id="KW-0812">Transmembrane</keyword>
<evidence type="ECO:0000256" key="1">
    <source>
        <dbReference type="SAM" id="Phobius"/>
    </source>
</evidence>
<keyword evidence="1" id="KW-1133">Transmembrane helix</keyword>
<proteinExistence type="predicted"/>
<dbReference type="AlphaFoldDB" id="A0A977PL77"/>
<keyword evidence="1" id="KW-0472">Membrane</keyword>
<organism evidence="2 3">
    <name type="scientific">Ignicoccus pacificus DSM 13166</name>
    <dbReference type="NCBI Taxonomy" id="940294"/>
    <lineage>
        <taxon>Archaea</taxon>
        <taxon>Thermoproteota</taxon>
        <taxon>Thermoprotei</taxon>
        <taxon>Desulfurococcales</taxon>
        <taxon>Desulfurococcaceae</taxon>
        <taxon>Ignicoccus</taxon>
    </lineage>
</organism>
<dbReference type="EMBL" id="CP006868">
    <property type="protein sequence ID" value="UXD22757.1"/>
    <property type="molecule type" value="Genomic_DNA"/>
</dbReference>
<name>A0A977PL77_9CREN</name>
<evidence type="ECO:0000313" key="3">
    <source>
        <dbReference type="Proteomes" id="UP001063698"/>
    </source>
</evidence>